<evidence type="ECO:0000313" key="8">
    <source>
        <dbReference type="Proteomes" id="UP000028523"/>
    </source>
</evidence>
<proteinExistence type="inferred from homology"/>
<dbReference type="GO" id="GO:0006412">
    <property type="term" value="P:translation"/>
    <property type="evidence" value="ECO:0007669"/>
    <property type="project" value="UniProtKB-UniRule"/>
</dbReference>
<evidence type="ECO:0000256" key="1">
    <source>
        <dbReference type="ARBA" id="ARBA00009254"/>
    </source>
</evidence>
<dbReference type="SUPFAM" id="SSF46561">
    <property type="entry name" value="Ribosomal protein L29 (L29p)"/>
    <property type="match status" value="1"/>
</dbReference>
<dbReference type="HAMAP" id="MF_00374">
    <property type="entry name" value="Ribosomal_uL29"/>
    <property type="match status" value="1"/>
</dbReference>
<evidence type="ECO:0000256" key="4">
    <source>
        <dbReference type="ARBA" id="ARBA00035204"/>
    </source>
</evidence>
<dbReference type="Proteomes" id="UP000028523">
    <property type="component" value="Unassembled WGS sequence"/>
</dbReference>
<dbReference type="Gene3D" id="1.10.287.310">
    <property type="match status" value="1"/>
</dbReference>
<comment type="caution">
    <text evidence="7">The sequence shown here is derived from an EMBL/GenBank/DDBJ whole genome shotgun (WGS) entry which is preliminary data.</text>
</comment>
<dbReference type="GO" id="GO:1990904">
    <property type="term" value="C:ribonucleoprotein complex"/>
    <property type="evidence" value="ECO:0007669"/>
    <property type="project" value="UniProtKB-KW"/>
</dbReference>
<feature type="region of interest" description="Disordered" evidence="6">
    <location>
        <begin position="96"/>
        <end position="161"/>
    </location>
</feature>
<gene>
    <name evidence="5 7" type="primary">rpmC</name>
    <name evidence="7" type="ORF">P271_215</name>
</gene>
<keyword evidence="2 5" id="KW-0689">Ribosomal protein</keyword>
<dbReference type="NCBIfam" id="TIGR00012">
    <property type="entry name" value="L29"/>
    <property type="match status" value="1"/>
</dbReference>
<evidence type="ECO:0000256" key="3">
    <source>
        <dbReference type="ARBA" id="ARBA00023274"/>
    </source>
</evidence>
<evidence type="ECO:0000256" key="5">
    <source>
        <dbReference type="HAMAP-Rule" id="MF_00374"/>
    </source>
</evidence>
<protein>
    <recommendedName>
        <fullName evidence="4 5">Large ribosomal subunit protein uL29</fullName>
    </recommendedName>
</protein>
<keyword evidence="3 5" id="KW-0687">Ribonucleoprotein</keyword>
<sequence>MIKELQNKTDIELGQLICKLKIQLLELRFKAANGELETTHTAKEIRKTIANAMTVLSQRNVKVSFTTHSTQLIKTVNNKQVINSINNASLISSVVSQKAQQNSKKPSGKVTTNKTKTNEPKKHIQNIDNKQKKVQTKPATKPIEKKSTKQSSVQIRKTAKG</sequence>
<organism evidence="7 8">
    <name type="scientific">Malacoplasma iowae DK-CPA</name>
    <dbReference type="NCBI Taxonomy" id="1394179"/>
    <lineage>
        <taxon>Bacteria</taxon>
        <taxon>Bacillati</taxon>
        <taxon>Mycoplasmatota</taxon>
        <taxon>Mycoplasmoidales</taxon>
        <taxon>Mycoplasmoidaceae</taxon>
        <taxon>Malacoplasma</taxon>
    </lineage>
</organism>
<dbReference type="EMBL" id="AWQU01000085">
    <property type="protein sequence ID" value="KFB07382.1"/>
    <property type="molecule type" value="Genomic_DNA"/>
</dbReference>
<evidence type="ECO:0000256" key="2">
    <source>
        <dbReference type="ARBA" id="ARBA00022980"/>
    </source>
</evidence>
<dbReference type="AlphaFoldDB" id="A0A084U346"/>
<name>A0A084U346_MALIO</name>
<keyword evidence="8" id="KW-1185">Reference proteome</keyword>
<accession>A0A084U346</accession>
<dbReference type="Pfam" id="PF00831">
    <property type="entry name" value="Ribosomal_L29"/>
    <property type="match status" value="1"/>
</dbReference>
<dbReference type="GO" id="GO:0005840">
    <property type="term" value="C:ribosome"/>
    <property type="evidence" value="ECO:0007669"/>
    <property type="project" value="UniProtKB-KW"/>
</dbReference>
<comment type="similarity">
    <text evidence="1 5">Belongs to the universal ribosomal protein uL29 family.</text>
</comment>
<dbReference type="InterPro" id="IPR036049">
    <property type="entry name" value="Ribosomal_uL29_sf"/>
</dbReference>
<dbReference type="InterPro" id="IPR001854">
    <property type="entry name" value="Ribosomal_uL29"/>
</dbReference>
<dbReference type="GO" id="GO:0003735">
    <property type="term" value="F:structural constituent of ribosome"/>
    <property type="evidence" value="ECO:0007669"/>
    <property type="project" value="InterPro"/>
</dbReference>
<dbReference type="CDD" id="cd00427">
    <property type="entry name" value="Ribosomal_L29_HIP"/>
    <property type="match status" value="1"/>
</dbReference>
<evidence type="ECO:0000313" key="7">
    <source>
        <dbReference type="EMBL" id="KFB07382.1"/>
    </source>
</evidence>
<reference evidence="7 8" key="1">
    <citation type="journal article" date="2014" name="PLoS ONE">
        <title>Reduction of Hydrogen Peroxide Accumulation and Toxicity by a Catalase from Mycoplasma iowae.</title>
        <authorList>
            <person name="Pritchard R.E."/>
            <person name="Prassinos A.J."/>
            <person name="Osborne J.D."/>
            <person name="Raviv Z."/>
            <person name="Balish M.F."/>
        </authorList>
    </citation>
    <scope>NUCLEOTIDE SEQUENCE [LARGE SCALE GENOMIC DNA]</scope>
    <source>
        <strain evidence="7 8">DK-CPA</strain>
    </source>
</reference>
<evidence type="ECO:0000256" key="6">
    <source>
        <dbReference type="SAM" id="MobiDB-lite"/>
    </source>
</evidence>